<comment type="subcellular location">
    <subcellularLocation>
        <location evidence="2">Cell membrane</location>
        <topology evidence="2">Multi-pass membrane protein</topology>
    </subcellularLocation>
</comment>
<feature type="domain" description="HAMP" evidence="12">
    <location>
        <begin position="195"/>
        <end position="244"/>
    </location>
</feature>
<proteinExistence type="predicted"/>
<evidence type="ECO:0000256" key="8">
    <source>
        <dbReference type="ARBA" id="ARBA00022777"/>
    </source>
</evidence>
<comment type="caution">
    <text evidence="13">The sequence shown here is derived from an EMBL/GenBank/DDBJ whole genome shotgun (WGS) entry which is preliminary data.</text>
</comment>
<keyword evidence="5" id="KW-0597">Phosphoprotein</keyword>
<dbReference type="PROSITE" id="PS50885">
    <property type="entry name" value="HAMP"/>
    <property type="match status" value="1"/>
</dbReference>
<keyword evidence="7" id="KW-0547">Nucleotide-binding</keyword>
<organism evidence="13 14">
    <name type="scientific">Acetobacter malorum</name>
    <dbReference type="NCBI Taxonomy" id="178901"/>
    <lineage>
        <taxon>Bacteria</taxon>
        <taxon>Pseudomonadati</taxon>
        <taxon>Pseudomonadota</taxon>
        <taxon>Alphaproteobacteria</taxon>
        <taxon>Acetobacterales</taxon>
        <taxon>Acetobacteraceae</taxon>
        <taxon>Acetobacter</taxon>
    </lineage>
</organism>
<dbReference type="InterPro" id="IPR050980">
    <property type="entry name" value="2C_sensor_his_kinase"/>
</dbReference>
<keyword evidence="10" id="KW-0472">Membrane</keyword>
<sequence>MRSTSVFTQVSLLSFASVLIAFGLSFGAVILTPVPPPPQISIRDVITAFKRDVTTGFIVEKHATSPTGLRLSPIETALSRALNISPDRIQVDLLDTARTGHVFGEGQSTLLIGQRLAIIDSNAQGFTMRWDEHSPIGPDTRLPAFVAALHQDDGQWLWIRPSDPGLTIWRVRLLLAFGLALALLSGPVWYAARCLTRPIERLGTVARQASIEGERPFPVTGPKEVQAVATAMNIMHDRLSLQAKEQIQALTSLAHDMRTPLTGLRIRAELIPSGQKQYALKDVARMTHMIEEVLAFARLSQEDADFQVTPIVPLLREIIASYRALGEPVFYEDHDTQWNNIIVRGEVIMIQRAIENVIVNALRYAGSAKLTIQCPEDHTYLKIHIDDDGPGVSTDKLDFITRPFTRLETSRNRSTGGTGLGLAITKRIVTGYGGQLELTNRLPKGLRATLSFQREGL</sequence>
<keyword evidence="10" id="KW-0812">Transmembrane</keyword>
<dbReference type="Pfam" id="PF02518">
    <property type="entry name" value="HATPase_c"/>
    <property type="match status" value="1"/>
</dbReference>
<keyword evidence="8 13" id="KW-0418">Kinase</keyword>
<dbReference type="EMBL" id="LVHD01000035">
    <property type="protein sequence ID" value="OAG75576.1"/>
    <property type="molecule type" value="Genomic_DNA"/>
</dbReference>
<evidence type="ECO:0000256" key="7">
    <source>
        <dbReference type="ARBA" id="ARBA00022741"/>
    </source>
</evidence>
<feature type="transmembrane region" description="Helical" evidence="10">
    <location>
        <begin position="12"/>
        <end position="34"/>
    </location>
</feature>
<comment type="catalytic activity">
    <reaction evidence="1">
        <text>ATP + protein L-histidine = ADP + protein N-phospho-L-histidine.</text>
        <dbReference type="EC" id="2.7.13.3"/>
    </reaction>
</comment>
<dbReference type="CDD" id="cd06225">
    <property type="entry name" value="HAMP"/>
    <property type="match status" value="1"/>
</dbReference>
<dbReference type="Pfam" id="PF00512">
    <property type="entry name" value="HisKA"/>
    <property type="match status" value="1"/>
</dbReference>
<dbReference type="CDD" id="cd00082">
    <property type="entry name" value="HisKA"/>
    <property type="match status" value="1"/>
</dbReference>
<dbReference type="PANTHER" id="PTHR44936">
    <property type="entry name" value="SENSOR PROTEIN CREC"/>
    <property type="match status" value="1"/>
</dbReference>
<dbReference type="PRINTS" id="PR00344">
    <property type="entry name" value="BCTRLSENSOR"/>
</dbReference>
<evidence type="ECO:0000259" key="12">
    <source>
        <dbReference type="PROSITE" id="PS50885"/>
    </source>
</evidence>
<evidence type="ECO:0000256" key="9">
    <source>
        <dbReference type="ARBA" id="ARBA00022840"/>
    </source>
</evidence>
<dbReference type="PATRIC" id="fig|178901.16.peg.3466"/>
<gene>
    <name evidence="13" type="ORF">Amal_03249</name>
</gene>
<dbReference type="GO" id="GO:0000155">
    <property type="term" value="F:phosphorelay sensor kinase activity"/>
    <property type="evidence" value="ECO:0007669"/>
    <property type="project" value="InterPro"/>
</dbReference>
<keyword evidence="4" id="KW-1003">Cell membrane</keyword>
<evidence type="ECO:0000256" key="3">
    <source>
        <dbReference type="ARBA" id="ARBA00012438"/>
    </source>
</evidence>
<dbReference type="Proteomes" id="UP000077349">
    <property type="component" value="Unassembled WGS sequence"/>
</dbReference>
<keyword evidence="10" id="KW-1133">Transmembrane helix</keyword>
<dbReference type="Gene3D" id="3.30.565.10">
    <property type="entry name" value="Histidine kinase-like ATPase, C-terminal domain"/>
    <property type="match status" value="1"/>
</dbReference>
<reference evidence="13 14" key="1">
    <citation type="submission" date="2016-03" db="EMBL/GenBank/DDBJ databases">
        <title>Draft genome sequence of Acetobacter malorum CECT 7742, a strain isolated from strawberry vinegar.</title>
        <authorList>
            <person name="Sainz F."/>
            <person name="Mas A."/>
            <person name="Torija M.J."/>
        </authorList>
    </citation>
    <scope>NUCLEOTIDE SEQUENCE [LARGE SCALE GENOMIC DNA]</scope>
    <source>
        <strain evidence="13 14">CECT 7742</strain>
    </source>
</reference>
<dbReference type="SMART" id="SM00388">
    <property type="entry name" value="HisKA"/>
    <property type="match status" value="1"/>
</dbReference>
<evidence type="ECO:0000313" key="14">
    <source>
        <dbReference type="Proteomes" id="UP000077349"/>
    </source>
</evidence>
<dbReference type="InterPro" id="IPR003661">
    <property type="entry name" value="HisK_dim/P_dom"/>
</dbReference>
<dbReference type="InterPro" id="IPR005467">
    <property type="entry name" value="His_kinase_dom"/>
</dbReference>
<keyword evidence="6" id="KW-0808">Transferase</keyword>
<keyword evidence="9" id="KW-0067">ATP-binding</keyword>
<dbReference type="EC" id="2.7.13.3" evidence="3"/>
<dbReference type="InterPro" id="IPR003660">
    <property type="entry name" value="HAMP_dom"/>
</dbReference>
<dbReference type="Gene3D" id="1.10.287.130">
    <property type="match status" value="1"/>
</dbReference>
<feature type="domain" description="Histidine kinase" evidence="11">
    <location>
        <begin position="252"/>
        <end position="456"/>
    </location>
</feature>
<dbReference type="SUPFAM" id="SSF47384">
    <property type="entry name" value="Homodimeric domain of signal transducing histidine kinase"/>
    <property type="match status" value="1"/>
</dbReference>
<name>A0A177G6W5_9PROT</name>
<dbReference type="InterPro" id="IPR004358">
    <property type="entry name" value="Sig_transdc_His_kin-like_C"/>
</dbReference>
<evidence type="ECO:0000256" key="4">
    <source>
        <dbReference type="ARBA" id="ARBA00022475"/>
    </source>
</evidence>
<dbReference type="GO" id="GO:0005524">
    <property type="term" value="F:ATP binding"/>
    <property type="evidence" value="ECO:0007669"/>
    <property type="project" value="UniProtKB-KW"/>
</dbReference>
<protein>
    <recommendedName>
        <fullName evidence="3">histidine kinase</fullName>
        <ecNumber evidence="3">2.7.13.3</ecNumber>
    </recommendedName>
</protein>
<dbReference type="InterPro" id="IPR036097">
    <property type="entry name" value="HisK_dim/P_sf"/>
</dbReference>
<evidence type="ECO:0000256" key="1">
    <source>
        <dbReference type="ARBA" id="ARBA00000085"/>
    </source>
</evidence>
<evidence type="ECO:0000256" key="5">
    <source>
        <dbReference type="ARBA" id="ARBA00022553"/>
    </source>
</evidence>
<dbReference type="GO" id="GO:0005886">
    <property type="term" value="C:plasma membrane"/>
    <property type="evidence" value="ECO:0007669"/>
    <property type="project" value="UniProtKB-SubCell"/>
</dbReference>
<accession>A0A177G6W5</accession>
<dbReference type="InterPro" id="IPR036890">
    <property type="entry name" value="HATPase_C_sf"/>
</dbReference>
<dbReference type="SMART" id="SM00387">
    <property type="entry name" value="HATPase_c"/>
    <property type="match status" value="1"/>
</dbReference>
<dbReference type="PANTHER" id="PTHR44936:SF10">
    <property type="entry name" value="SENSOR PROTEIN RSTB"/>
    <property type="match status" value="1"/>
</dbReference>
<dbReference type="PROSITE" id="PS50109">
    <property type="entry name" value="HIS_KIN"/>
    <property type="match status" value="1"/>
</dbReference>
<evidence type="ECO:0000259" key="11">
    <source>
        <dbReference type="PROSITE" id="PS50109"/>
    </source>
</evidence>
<evidence type="ECO:0000256" key="2">
    <source>
        <dbReference type="ARBA" id="ARBA00004651"/>
    </source>
</evidence>
<dbReference type="SUPFAM" id="SSF55874">
    <property type="entry name" value="ATPase domain of HSP90 chaperone/DNA topoisomerase II/histidine kinase"/>
    <property type="match status" value="1"/>
</dbReference>
<dbReference type="InterPro" id="IPR003594">
    <property type="entry name" value="HATPase_dom"/>
</dbReference>
<dbReference type="AlphaFoldDB" id="A0A177G6W5"/>
<evidence type="ECO:0000256" key="6">
    <source>
        <dbReference type="ARBA" id="ARBA00022679"/>
    </source>
</evidence>
<evidence type="ECO:0000313" key="13">
    <source>
        <dbReference type="EMBL" id="OAG75576.1"/>
    </source>
</evidence>
<evidence type="ECO:0000256" key="10">
    <source>
        <dbReference type="SAM" id="Phobius"/>
    </source>
</evidence>